<dbReference type="Pfam" id="PF07796">
    <property type="entry name" value="DUF1638"/>
    <property type="match status" value="1"/>
</dbReference>
<proteinExistence type="predicted"/>
<evidence type="ECO:0000313" key="2">
    <source>
        <dbReference type="EMBL" id="KYC49246.1"/>
    </source>
</evidence>
<comment type="caution">
    <text evidence="2">The sequence shown here is derived from an EMBL/GenBank/DDBJ whole genome shotgun (WGS) entry which is preliminary data.</text>
</comment>
<feature type="domain" description="DUF1638" evidence="1">
    <location>
        <begin position="104"/>
        <end position="287"/>
    </location>
</feature>
<sequence length="302" mass="34864">MHICAYINISIKVRILLNIFNTLRLEKMKRIGIVACEIFEEELLKLLSEYDNIGKIILVSNDSSKEFQRMLESNYHYDKITIARELCSTRFLKRQAPLEVVVYILPFALHLYAEDIKREVVAAAKEIEKHVDYILLLYGLCGNALGSVKELLINNKIKVPFDILANEKGQIMDDCICALIGSSENYLKELEQTTNIFFMTPGWAKHWPKLLEEKTRNVDPEKKAELSKMDVKEKFKMALGSSDYKRVIGIELDFIDKLNFRARCNEFAANFNSEVVIREGNINTLRNSFDKALKELENNEAL</sequence>
<name>A0A150IW72_9EURY</name>
<gene>
    <name evidence="2" type="ORF">AMQ74_01452</name>
</gene>
<dbReference type="AlphaFoldDB" id="A0A150IW72"/>
<evidence type="ECO:0000259" key="1">
    <source>
        <dbReference type="Pfam" id="PF07796"/>
    </source>
</evidence>
<protein>
    <recommendedName>
        <fullName evidence="1">DUF1638 domain-containing protein</fullName>
    </recommendedName>
</protein>
<accession>A0A150IW72</accession>
<reference evidence="2 3" key="1">
    <citation type="journal article" date="2016" name="ISME J.">
        <title>Chasing the elusive Euryarchaeota class WSA2: genomes reveal a uniquely fastidious methyl-reducing methanogen.</title>
        <authorList>
            <person name="Nobu M.K."/>
            <person name="Narihiro T."/>
            <person name="Kuroda K."/>
            <person name="Mei R."/>
            <person name="Liu W.T."/>
        </authorList>
    </citation>
    <scope>NUCLEOTIDE SEQUENCE [LARGE SCALE GENOMIC DNA]</scope>
    <source>
        <strain evidence="2">U1lsi0528_Bin089</strain>
    </source>
</reference>
<organism evidence="2 3">
    <name type="scientific">Candidatus Methanofastidiosum methylothiophilum</name>
    <dbReference type="NCBI Taxonomy" id="1705564"/>
    <lineage>
        <taxon>Archaea</taxon>
        <taxon>Methanobacteriati</taxon>
        <taxon>Methanobacteriota</taxon>
        <taxon>Stenosarchaea group</taxon>
        <taxon>Candidatus Methanofastidiosia</taxon>
        <taxon>Candidatus Methanofastidiosales</taxon>
        <taxon>Candidatus Methanofastidiosaceae</taxon>
        <taxon>Candidatus Methanofastidiosum</taxon>
    </lineage>
</organism>
<dbReference type="Proteomes" id="UP000075578">
    <property type="component" value="Unassembled WGS sequence"/>
</dbReference>
<dbReference type="InterPro" id="IPR012437">
    <property type="entry name" value="DUF1638"/>
</dbReference>
<evidence type="ECO:0000313" key="3">
    <source>
        <dbReference type="Proteomes" id="UP000075578"/>
    </source>
</evidence>
<dbReference type="EMBL" id="LNGD01000109">
    <property type="protein sequence ID" value="KYC49246.1"/>
    <property type="molecule type" value="Genomic_DNA"/>
</dbReference>